<evidence type="ECO:0000256" key="2">
    <source>
        <dbReference type="ARBA" id="ARBA00022777"/>
    </source>
</evidence>
<evidence type="ECO:0000256" key="5">
    <source>
        <dbReference type="SAM" id="Phobius"/>
    </source>
</evidence>
<feature type="region of interest" description="Disordered" evidence="4">
    <location>
        <begin position="367"/>
        <end position="406"/>
    </location>
</feature>
<name>A0ABW0FEK9_9MICO</name>
<dbReference type="Pfam" id="PF07730">
    <property type="entry name" value="HisKA_3"/>
    <property type="match status" value="1"/>
</dbReference>
<evidence type="ECO:0000313" key="9">
    <source>
        <dbReference type="Proteomes" id="UP001595937"/>
    </source>
</evidence>
<dbReference type="InterPro" id="IPR036890">
    <property type="entry name" value="HATPase_C_sf"/>
</dbReference>
<dbReference type="CDD" id="cd16917">
    <property type="entry name" value="HATPase_UhpB-NarQ-NarX-like"/>
    <property type="match status" value="1"/>
</dbReference>
<dbReference type="InterPro" id="IPR003594">
    <property type="entry name" value="HATPase_dom"/>
</dbReference>
<evidence type="ECO:0000256" key="4">
    <source>
        <dbReference type="SAM" id="MobiDB-lite"/>
    </source>
</evidence>
<dbReference type="GO" id="GO:0016301">
    <property type="term" value="F:kinase activity"/>
    <property type="evidence" value="ECO:0007669"/>
    <property type="project" value="UniProtKB-KW"/>
</dbReference>
<dbReference type="Pfam" id="PF02518">
    <property type="entry name" value="HATPase_c"/>
    <property type="match status" value="1"/>
</dbReference>
<keyword evidence="3" id="KW-0902">Two-component regulatory system</keyword>
<feature type="transmembrane region" description="Helical" evidence="5">
    <location>
        <begin position="98"/>
        <end position="124"/>
    </location>
</feature>
<evidence type="ECO:0000259" key="6">
    <source>
        <dbReference type="Pfam" id="PF02518"/>
    </source>
</evidence>
<feature type="transmembrane region" description="Helical" evidence="5">
    <location>
        <begin position="161"/>
        <end position="180"/>
    </location>
</feature>
<accession>A0ABW0FEK9</accession>
<protein>
    <submittedName>
        <fullName evidence="8">Sensor histidine kinase</fullName>
    </submittedName>
</protein>
<keyword evidence="5" id="KW-0812">Transmembrane</keyword>
<gene>
    <name evidence="8" type="ORF">ACFPK8_10000</name>
</gene>
<feature type="domain" description="Histidine kinase/HSP90-like ATPase" evidence="6">
    <location>
        <begin position="307"/>
        <end position="384"/>
    </location>
</feature>
<comment type="caution">
    <text evidence="8">The sequence shown here is derived from an EMBL/GenBank/DDBJ whole genome shotgun (WGS) entry which is preliminary data.</text>
</comment>
<dbReference type="Proteomes" id="UP001595937">
    <property type="component" value="Unassembled WGS sequence"/>
</dbReference>
<evidence type="ECO:0000256" key="3">
    <source>
        <dbReference type="ARBA" id="ARBA00023012"/>
    </source>
</evidence>
<keyword evidence="2 8" id="KW-0418">Kinase</keyword>
<dbReference type="InterPro" id="IPR050482">
    <property type="entry name" value="Sensor_HK_TwoCompSys"/>
</dbReference>
<evidence type="ECO:0000313" key="8">
    <source>
        <dbReference type="EMBL" id="MFC5297842.1"/>
    </source>
</evidence>
<feature type="transmembrane region" description="Helical" evidence="5">
    <location>
        <begin position="43"/>
        <end position="62"/>
    </location>
</feature>
<keyword evidence="5" id="KW-1133">Transmembrane helix</keyword>
<keyword evidence="5" id="KW-0472">Membrane</keyword>
<evidence type="ECO:0000259" key="7">
    <source>
        <dbReference type="Pfam" id="PF07730"/>
    </source>
</evidence>
<proteinExistence type="predicted"/>
<evidence type="ECO:0000256" key="1">
    <source>
        <dbReference type="ARBA" id="ARBA00022679"/>
    </source>
</evidence>
<dbReference type="InterPro" id="IPR011712">
    <property type="entry name" value="Sig_transdc_His_kin_sub3_dim/P"/>
</dbReference>
<keyword evidence="9" id="KW-1185">Reference proteome</keyword>
<organism evidence="8 9">
    <name type="scientific">Brachybacterium tyrofermentans</name>
    <dbReference type="NCBI Taxonomy" id="47848"/>
    <lineage>
        <taxon>Bacteria</taxon>
        <taxon>Bacillati</taxon>
        <taxon>Actinomycetota</taxon>
        <taxon>Actinomycetes</taxon>
        <taxon>Micrococcales</taxon>
        <taxon>Dermabacteraceae</taxon>
        <taxon>Brachybacterium</taxon>
    </lineage>
</organism>
<feature type="transmembrane region" description="Helical" evidence="5">
    <location>
        <begin position="136"/>
        <end position="155"/>
    </location>
</feature>
<dbReference type="PANTHER" id="PTHR24421">
    <property type="entry name" value="NITRATE/NITRITE SENSOR PROTEIN NARX-RELATED"/>
    <property type="match status" value="1"/>
</dbReference>
<feature type="transmembrane region" description="Helical" evidence="5">
    <location>
        <begin position="69"/>
        <end position="92"/>
    </location>
</feature>
<dbReference type="Gene3D" id="3.30.565.10">
    <property type="entry name" value="Histidine kinase-like ATPase, C-terminal domain"/>
    <property type="match status" value="1"/>
</dbReference>
<dbReference type="RefSeq" id="WP_193116397.1">
    <property type="nucleotide sequence ID" value="NZ_BAAAIR010000034.1"/>
</dbReference>
<feature type="domain" description="Signal transduction histidine kinase subgroup 3 dimerisation and phosphoacceptor" evidence="7">
    <location>
        <begin position="204"/>
        <end position="268"/>
    </location>
</feature>
<feature type="compositionally biased region" description="Basic and acidic residues" evidence="4">
    <location>
        <begin position="380"/>
        <end position="395"/>
    </location>
</feature>
<feature type="compositionally biased region" description="Polar residues" evidence="4">
    <location>
        <begin position="396"/>
        <end position="406"/>
    </location>
</feature>
<dbReference type="Gene3D" id="1.20.5.1930">
    <property type="match status" value="1"/>
</dbReference>
<keyword evidence="1" id="KW-0808">Transferase</keyword>
<dbReference type="PANTHER" id="PTHR24421:SF63">
    <property type="entry name" value="SENSOR HISTIDINE KINASE DESK"/>
    <property type="match status" value="1"/>
</dbReference>
<dbReference type="GeneID" id="303297176"/>
<reference evidence="9" key="1">
    <citation type="journal article" date="2019" name="Int. J. Syst. Evol. Microbiol.">
        <title>The Global Catalogue of Microorganisms (GCM) 10K type strain sequencing project: providing services to taxonomists for standard genome sequencing and annotation.</title>
        <authorList>
            <consortium name="The Broad Institute Genomics Platform"/>
            <consortium name="The Broad Institute Genome Sequencing Center for Infectious Disease"/>
            <person name="Wu L."/>
            <person name="Ma J."/>
        </authorList>
    </citation>
    <scope>NUCLEOTIDE SEQUENCE [LARGE SCALE GENOMIC DNA]</scope>
    <source>
        <strain evidence="9">CGMCC 1.16455</strain>
    </source>
</reference>
<sequence>MSSMGTDTAATFGIRARGGEQEAAGRPLTPRAIHRAAVESGGLPYSLAPVLFVAIPIVLAWIGSPGPSAMLVTAMLLVYGVAFVYCCGIGMYPLRVRLGWFAMCSLILLALIPLIGVNVLFMVMFQAMTHVLLLPWRWAVPSMVVMSLAVIVLAVATQTYLAAGLAVMGALMSWGIGYGIRQQILQEQLEAAQERNAVLAVAAERERIGRDLHDLLGHSLTSLTISAQLARRLLDSDPDAAREQLVHIESTVRQALSDVRATASGMQHVRAATEIASARTVLATVGIRAQVPTALPQLPDDRAELFGYVIREGVTNIVRHSRAEHATIAVDESSVRVTDDGVGIPEDAPCSGLRGLQARVAVAGGHLEVSSEGGGTTLHVRMDDPHEGRPGERSDAAQNVATGERR</sequence>
<dbReference type="SUPFAM" id="SSF55874">
    <property type="entry name" value="ATPase domain of HSP90 chaperone/DNA topoisomerase II/histidine kinase"/>
    <property type="match status" value="1"/>
</dbReference>
<dbReference type="EMBL" id="JBHSLN010000023">
    <property type="protein sequence ID" value="MFC5297842.1"/>
    <property type="molecule type" value="Genomic_DNA"/>
</dbReference>